<dbReference type="PANTHER" id="PTHR10015:SF427">
    <property type="entry name" value="HEAT SHOCK FACTOR PROTEIN"/>
    <property type="match status" value="1"/>
</dbReference>
<dbReference type="SUPFAM" id="SSF46785">
    <property type="entry name" value="Winged helix' DNA-binding domain"/>
    <property type="match status" value="1"/>
</dbReference>
<evidence type="ECO:0000313" key="7">
    <source>
        <dbReference type="EMBL" id="CAH8333911.1"/>
    </source>
</evidence>
<dbReference type="Pfam" id="PF00447">
    <property type="entry name" value="HSF_DNA-bind"/>
    <property type="match status" value="1"/>
</dbReference>
<dbReference type="InterPro" id="IPR036388">
    <property type="entry name" value="WH-like_DNA-bd_sf"/>
</dbReference>
<evidence type="ECO:0000259" key="6">
    <source>
        <dbReference type="SMART" id="SM00415"/>
    </source>
</evidence>
<accession>A0ABC8JM28</accession>
<name>A0ABC8JM28_ERUVS</name>
<dbReference type="Gene3D" id="1.10.10.10">
    <property type="entry name" value="Winged helix-like DNA-binding domain superfamily/Winged helix DNA-binding domain"/>
    <property type="match status" value="1"/>
</dbReference>
<comment type="subcellular location">
    <subcellularLocation>
        <location evidence="1">Nucleus</location>
    </subcellularLocation>
</comment>
<evidence type="ECO:0000256" key="4">
    <source>
        <dbReference type="ARBA" id="ARBA00023242"/>
    </source>
</evidence>
<dbReference type="GO" id="GO:0005634">
    <property type="term" value="C:nucleus"/>
    <property type="evidence" value="ECO:0007669"/>
    <property type="project" value="UniProtKB-SubCell"/>
</dbReference>
<dbReference type="Proteomes" id="UP001642260">
    <property type="component" value="Unassembled WGS sequence"/>
</dbReference>
<evidence type="ECO:0000313" key="8">
    <source>
        <dbReference type="Proteomes" id="UP001642260"/>
    </source>
</evidence>
<dbReference type="SMART" id="SM00415">
    <property type="entry name" value="HSF"/>
    <property type="match status" value="1"/>
</dbReference>
<proteinExistence type="inferred from homology"/>
<dbReference type="EMBL" id="CAKOAT010123044">
    <property type="protein sequence ID" value="CAH8333911.1"/>
    <property type="molecule type" value="Genomic_DNA"/>
</dbReference>
<evidence type="ECO:0000256" key="1">
    <source>
        <dbReference type="ARBA" id="ARBA00004123"/>
    </source>
</evidence>
<evidence type="ECO:0000256" key="5">
    <source>
        <dbReference type="RuleBase" id="RU004020"/>
    </source>
</evidence>
<comment type="caution">
    <text evidence="7">The sequence shown here is derived from an EMBL/GenBank/DDBJ whole genome shotgun (WGS) entry which is preliminary data.</text>
</comment>
<keyword evidence="8" id="KW-1185">Reference proteome</keyword>
<evidence type="ECO:0000256" key="2">
    <source>
        <dbReference type="ARBA" id="ARBA00023016"/>
    </source>
</evidence>
<comment type="similarity">
    <text evidence="5">Belongs to the HSF family.</text>
</comment>
<sequence>MDYPTVRESIEAFLKKAYDLVEDPSTDKIISWAPGGKRFVVWKPLKCSTDLLSQRVGITNLSTFQSYGFSKICSGQQLEFLCKDFEKGTLSFWRRLAIGTWPF</sequence>
<feature type="domain" description="HSF-type DNA-binding" evidence="6">
    <location>
        <begin position="9"/>
        <end position="96"/>
    </location>
</feature>
<keyword evidence="4" id="KW-0539">Nucleus</keyword>
<reference evidence="7 8" key="1">
    <citation type="submission" date="2022-03" db="EMBL/GenBank/DDBJ databases">
        <authorList>
            <person name="Macdonald S."/>
            <person name="Ahmed S."/>
            <person name="Newling K."/>
        </authorList>
    </citation>
    <scope>NUCLEOTIDE SEQUENCE [LARGE SCALE GENOMIC DNA]</scope>
</reference>
<keyword evidence="2" id="KW-0346">Stress response</keyword>
<evidence type="ECO:0000256" key="3">
    <source>
        <dbReference type="ARBA" id="ARBA00023125"/>
    </source>
</evidence>
<protein>
    <recommendedName>
        <fullName evidence="6">HSF-type DNA-binding domain-containing protein</fullName>
    </recommendedName>
</protein>
<organism evidence="7 8">
    <name type="scientific">Eruca vesicaria subsp. sativa</name>
    <name type="common">Garden rocket</name>
    <name type="synonym">Eruca sativa</name>
    <dbReference type="NCBI Taxonomy" id="29727"/>
    <lineage>
        <taxon>Eukaryota</taxon>
        <taxon>Viridiplantae</taxon>
        <taxon>Streptophyta</taxon>
        <taxon>Embryophyta</taxon>
        <taxon>Tracheophyta</taxon>
        <taxon>Spermatophyta</taxon>
        <taxon>Magnoliopsida</taxon>
        <taxon>eudicotyledons</taxon>
        <taxon>Gunneridae</taxon>
        <taxon>Pentapetalae</taxon>
        <taxon>rosids</taxon>
        <taxon>malvids</taxon>
        <taxon>Brassicales</taxon>
        <taxon>Brassicaceae</taxon>
        <taxon>Brassiceae</taxon>
        <taxon>Eruca</taxon>
    </lineage>
</organism>
<dbReference type="PANTHER" id="PTHR10015">
    <property type="entry name" value="HEAT SHOCK TRANSCRIPTION FACTOR"/>
    <property type="match status" value="1"/>
</dbReference>
<keyword evidence="3" id="KW-0238">DNA-binding</keyword>
<dbReference type="AlphaFoldDB" id="A0ABC8JM28"/>
<dbReference type="InterPro" id="IPR000232">
    <property type="entry name" value="HSF_DNA-bd"/>
</dbReference>
<dbReference type="GO" id="GO:0003677">
    <property type="term" value="F:DNA binding"/>
    <property type="evidence" value="ECO:0007669"/>
    <property type="project" value="UniProtKB-KW"/>
</dbReference>
<gene>
    <name evidence="7" type="ORF">ERUC_LOCUS12982</name>
</gene>
<dbReference type="InterPro" id="IPR036390">
    <property type="entry name" value="WH_DNA-bd_sf"/>
</dbReference>